<dbReference type="RefSeq" id="WP_085173642.1">
    <property type="nucleotide sequence ID" value="NZ_JAPQYE010000002.1"/>
</dbReference>
<dbReference type="Proteomes" id="UP000193622">
    <property type="component" value="Unassembled WGS sequence"/>
</dbReference>
<feature type="compositionally biased region" description="Basic and acidic residues" evidence="1">
    <location>
        <begin position="1"/>
        <end position="24"/>
    </location>
</feature>
<feature type="compositionally biased region" description="Basic and acidic residues" evidence="1">
    <location>
        <begin position="99"/>
        <end position="110"/>
    </location>
</feature>
<sequence>MTQHQTEQRQTGDKPDVQLEHVTETPDPDNQELTEKPEVTDEHREKAREMAKAYSDDLKTTTLPGSSGTVSGTSVTDWVDDEDKGKIETSADEGNVEYRNTEEFRKKLEE</sequence>
<protein>
    <submittedName>
        <fullName evidence="3">Uncharacterized protein</fullName>
    </submittedName>
</protein>
<evidence type="ECO:0000313" key="2">
    <source>
        <dbReference type="EMBL" id="MCZ0727423.1"/>
    </source>
</evidence>
<comment type="caution">
    <text evidence="3">The sequence shown here is derived from an EMBL/GenBank/DDBJ whole genome shotgun (WGS) entry which is preliminary data.</text>
</comment>
<dbReference type="AlphaFoldDB" id="A0A1X1WSX7"/>
<organism evidence="3 4">
    <name type="scientific">Mycolicibacterium iranicum</name>
    <name type="common">Mycobacterium iranicum</name>
    <dbReference type="NCBI Taxonomy" id="912594"/>
    <lineage>
        <taxon>Bacteria</taxon>
        <taxon>Bacillati</taxon>
        <taxon>Actinomycetota</taxon>
        <taxon>Actinomycetes</taxon>
        <taxon>Mycobacteriales</taxon>
        <taxon>Mycobacteriaceae</taxon>
        <taxon>Mycolicibacterium</taxon>
    </lineage>
</organism>
<feature type="region of interest" description="Disordered" evidence="1">
    <location>
        <begin position="1"/>
        <end position="110"/>
    </location>
</feature>
<reference evidence="2" key="2">
    <citation type="submission" date="2022-12" db="EMBL/GenBank/DDBJ databases">
        <title>Whole genome sequence of Mycolicibacterium iranicum strain SBH312.</title>
        <authorList>
            <person name="Jani J."/>
            <person name="Arifin Mustapha Z."/>
            <person name="Ahmed K."/>
            <person name="Kai Ling C."/>
        </authorList>
    </citation>
    <scope>NUCLEOTIDE SEQUENCE</scope>
    <source>
        <strain evidence="2">SBH312</strain>
    </source>
</reference>
<gene>
    <name evidence="3" type="ORF">AWC12_09535</name>
    <name evidence="2" type="ORF">OY187_05155</name>
</gene>
<proteinExistence type="predicted"/>
<dbReference type="EMBL" id="LQPC01000026">
    <property type="protein sequence ID" value="ORV89643.1"/>
    <property type="molecule type" value="Genomic_DNA"/>
</dbReference>
<evidence type="ECO:0000313" key="3">
    <source>
        <dbReference type="EMBL" id="ORV89643.1"/>
    </source>
</evidence>
<evidence type="ECO:0000313" key="4">
    <source>
        <dbReference type="Proteomes" id="UP000193622"/>
    </source>
</evidence>
<evidence type="ECO:0000256" key="1">
    <source>
        <dbReference type="SAM" id="MobiDB-lite"/>
    </source>
</evidence>
<dbReference type="Proteomes" id="UP001084650">
    <property type="component" value="Unassembled WGS sequence"/>
</dbReference>
<dbReference type="EMBL" id="JAPQYE010000002">
    <property type="protein sequence ID" value="MCZ0727423.1"/>
    <property type="molecule type" value="Genomic_DNA"/>
</dbReference>
<name>A0A1X1WSX7_MYCIR</name>
<feature type="compositionally biased region" description="Basic and acidic residues" evidence="1">
    <location>
        <begin position="33"/>
        <end position="59"/>
    </location>
</feature>
<accession>A0A1X1WSX7</accession>
<keyword evidence="5" id="KW-1185">Reference proteome</keyword>
<evidence type="ECO:0000313" key="5">
    <source>
        <dbReference type="Proteomes" id="UP001084650"/>
    </source>
</evidence>
<reference evidence="3 4" key="1">
    <citation type="submission" date="2016-01" db="EMBL/GenBank/DDBJ databases">
        <title>The new phylogeny of the genus Mycobacterium.</title>
        <authorList>
            <person name="Tarcisio F."/>
            <person name="Conor M."/>
            <person name="Antonella G."/>
            <person name="Elisabetta G."/>
            <person name="Giulia F.S."/>
            <person name="Sara T."/>
            <person name="Anna F."/>
            <person name="Clotilde B."/>
            <person name="Roberto B."/>
            <person name="Veronica D.S."/>
            <person name="Fabio R."/>
            <person name="Monica P."/>
            <person name="Olivier J."/>
            <person name="Enrico T."/>
            <person name="Nicola S."/>
        </authorList>
    </citation>
    <scope>NUCLEOTIDE SEQUENCE [LARGE SCALE GENOMIC DNA]</scope>
    <source>
        <strain evidence="3 4">DSM 45541</strain>
    </source>
</reference>
<feature type="compositionally biased region" description="Low complexity" evidence="1">
    <location>
        <begin position="60"/>
        <end position="77"/>
    </location>
</feature>